<gene>
    <name evidence="5" type="ORF">AN215_09105</name>
</gene>
<evidence type="ECO:0000313" key="5">
    <source>
        <dbReference type="EMBL" id="OEU89828.1"/>
    </source>
</evidence>
<feature type="DNA-binding region" description="H-T-H motif" evidence="2">
    <location>
        <begin position="48"/>
        <end position="67"/>
    </location>
</feature>
<keyword evidence="1 2" id="KW-0238">DNA-binding</keyword>
<dbReference type="InterPro" id="IPR001647">
    <property type="entry name" value="HTH_TetR"/>
</dbReference>
<dbReference type="SUPFAM" id="SSF46689">
    <property type="entry name" value="Homeodomain-like"/>
    <property type="match status" value="1"/>
</dbReference>
<dbReference type="OrthoDB" id="6929199at2"/>
<dbReference type="SUPFAM" id="SSF48498">
    <property type="entry name" value="Tetracyclin repressor-like, C-terminal domain"/>
    <property type="match status" value="1"/>
</dbReference>
<feature type="compositionally biased region" description="Low complexity" evidence="3">
    <location>
        <begin position="1"/>
        <end position="18"/>
    </location>
</feature>
<accession>A0A1E7JNI6</accession>
<proteinExistence type="predicted"/>
<evidence type="ECO:0000313" key="6">
    <source>
        <dbReference type="Proteomes" id="UP000176087"/>
    </source>
</evidence>
<feature type="region of interest" description="Disordered" evidence="3">
    <location>
        <begin position="1"/>
        <end position="27"/>
    </location>
</feature>
<evidence type="ECO:0000259" key="4">
    <source>
        <dbReference type="PROSITE" id="PS50977"/>
    </source>
</evidence>
<dbReference type="InterPro" id="IPR041583">
    <property type="entry name" value="TetR_C_31"/>
</dbReference>
<name>A0A1E7JNI6_9ACTN</name>
<dbReference type="AlphaFoldDB" id="A0A1E7JNI6"/>
<sequence length="203" mass="22383">MPGPSTTPSSTGSEQPASRSRRDPQARRRAIIQAAADLLIEEGGGNITHRRVAERAEVPLGATTYYFKTLDELREAGLELLADEVEEVLGDVRREAAEAQGDPEVLARLLHDYLADRESVRADTALYCAAIQRPELRPLAMRWFDGMVELLSDWTDPATARLVATFADGVSLHATVHDEPLSLADLTRVFTALMRPHPAEEEK</sequence>
<dbReference type="GO" id="GO:0003677">
    <property type="term" value="F:DNA binding"/>
    <property type="evidence" value="ECO:0007669"/>
    <property type="project" value="UniProtKB-UniRule"/>
</dbReference>
<dbReference type="PATRIC" id="fig|933944.5.peg.506"/>
<dbReference type="STRING" id="933944.AN215_09105"/>
<dbReference type="InterPro" id="IPR036271">
    <property type="entry name" value="Tet_transcr_reg_TetR-rel_C_sf"/>
</dbReference>
<dbReference type="PROSITE" id="PS50977">
    <property type="entry name" value="HTH_TETR_2"/>
    <property type="match status" value="1"/>
</dbReference>
<evidence type="ECO:0000256" key="2">
    <source>
        <dbReference type="PROSITE-ProRule" id="PRU00335"/>
    </source>
</evidence>
<evidence type="ECO:0000256" key="1">
    <source>
        <dbReference type="ARBA" id="ARBA00023125"/>
    </source>
</evidence>
<dbReference type="Pfam" id="PF17940">
    <property type="entry name" value="TetR_C_31"/>
    <property type="match status" value="1"/>
</dbReference>
<dbReference type="Proteomes" id="UP000176087">
    <property type="component" value="Unassembled WGS sequence"/>
</dbReference>
<keyword evidence="6" id="KW-1185">Reference proteome</keyword>
<comment type="caution">
    <text evidence="5">The sequence shown here is derived from an EMBL/GenBank/DDBJ whole genome shotgun (WGS) entry which is preliminary data.</text>
</comment>
<dbReference type="RefSeq" id="WP_070013097.1">
    <property type="nucleotide sequence ID" value="NZ_LJGS01000044.1"/>
</dbReference>
<evidence type="ECO:0000256" key="3">
    <source>
        <dbReference type="SAM" id="MobiDB-lite"/>
    </source>
</evidence>
<dbReference type="InterPro" id="IPR009057">
    <property type="entry name" value="Homeodomain-like_sf"/>
</dbReference>
<dbReference type="Gene3D" id="1.10.357.10">
    <property type="entry name" value="Tetracycline Repressor, domain 2"/>
    <property type="match status" value="1"/>
</dbReference>
<feature type="domain" description="HTH tetR-type" evidence="4">
    <location>
        <begin position="25"/>
        <end position="85"/>
    </location>
</feature>
<protein>
    <submittedName>
        <fullName evidence="5">TetR family transcriptional regulator</fullName>
    </submittedName>
</protein>
<reference evidence="5 6" key="1">
    <citation type="journal article" date="2016" name="Front. Microbiol.">
        <title>Comparative Genomics Analysis of Streptomyces Species Reveals Their Adaptation to the Marine Environment and Their Diversity at the Genomic Level.</title>
        <authorList>
            <person name="Tian X."/>
            <person name="Zhang Z."/>
            <person name="Yang T."/>
            <person name="Chen M."/>
            <person name="Li J."/>
            <person name="Chen F."/>
            <person name="Yang J."/>
            <person name="Li W."/>
            <person name="Zhang B."/>
            <person name="Zhang Z."/>
            <person name="Wu J."/>
            <person name="Zhang C."/>
            <person name="Long L."/>
            <person name="Xiao J."/>
        </authorList>
    </citation>
    <scope>NUCLEOTIDE SEQUENCE [LARGE SCALE GENOMIC DNA]</scope>
    <source>
        <strain evidence="5 6">SCSIO 10390</strain>
    </source>
</reference>
<dbReference type="EMBL" id="LJGT01000038">
    <property type="protein sequence ID" value="OEU89828.1"/>
    <property type="molecule type" value="Genomic_DNA"/>
</dbReference>
<organism evidence="5 6">
    <name type="scientific">Streptomyces abyssalis</name>
    <dbReference type="NCBI Taxonomy" id="933944"/>
    <lineage>
        <taxon>Bacteria</taxon>
        <taxon>Bacillati</taxon>
        <taxon>Actinomycetota</taxon>
        <taxon>Actinomycetes</taxon>
        <taxon>Kitasatosporales</taxon>
        <taxon>Streptomycetaceae</taxon>
        <taxon>Streptomyces</taxon>
    </lineage>
</organism>